<sequence>ALLWVTTERKPSSSNSSHKSFYFCNYSCSYNLKETSTSVRSHLSLVWVKPGG</sequence>
<reference evidence="1 2" key="1">
    <citation type="submission" date="2013-11" db="EMBL/GenBank/DDBJ databases">
        <title>Genome sequencing of Stegodyphus mimosarum.</title>
        <authorList>
            <person name="Bechsgaard J."/>
        </authorList>
    </citation>
    <scope>NUCLEOTIDE SEQUENCE [LARGE SCALE GENOMIC DNA]</scope>
</reference>
<accession>A0A087UXC6</accession>
<dbReference type="AlphaFoldDB" id="A0A087UXC6"/>
<dbReference type="EMBL" id="KK122148">
    <property type="protein sequence ID" value="KFM82015.1"/>
    <property type="molecule type" value="Genomic_DNA"/>
</dbReference>
<name>A0A087UXC6_STEMI</name>
<evidence type="ECO:0000313" key="1">
    <source>
        <dbReference type="EMBL" id="KFM82015.1"/>
    </source>
</evidence>
<feature type="non-terminal residue" evidence="1">
    <location>
        <position position="52"/>
    </location>
</feature>
<proteinExistence type="predicted"/>
<feature type="non-terminal residue" evidence="1">
    <location>
        <position position="1"/>
    </location>
</feature>
<organism evidence="1 2">
    <name type="scientific">Stegodyphus mimosarum</name>
    <name type="common">African social velvet spider</name>
    <dbReference type="NCBI Taxonomy" id="407821"/>
    <lineage>
        <taxon>Eukaryota</taxon>
        <taxon>Metazoa</taxon>
        <taxon>Ecdysozoa</taxon>
        <taxon>Arthropoda</taxon>
        <taxon>Chelicerata</taxon>
        <taxon>Arachnida</taxon>
        <taxon>Araneae</taxon>
        <taxon>Araneomorphae</taxon>
        <taxon>Entelegynae</taxon>
        <taxon>Eresoidea</taxon>
        <taxon>Eresidae</taxon>
        <taxon>Stegodyphus</taxon>
    </lineage>
</organism>
<protein>
    <submittedName>
        <fullName evidence="1">Uncharacterized protein</fullName>
    </submittedName>
</protein>
<evidence type="ECO:0000313" key="2">
    <source>
        <dbReference type="Proteomes" id="UP000054359"/>
    </source>
</evidence>
<dbReference type="Proteomes" id="UP000054359">
    <property type="component" value="Unassembled WGS sequence"/>
</dbReference>
<gene>
    <name evidence="1" type="ORF">X975_19062</name>
</gene>
<keyword evidence="2" id="KW-1185">Reference proteome</keyword>